<keyword evidence="3 4" id="KW-0539">Nucleus</keyword>
<dbReference type="KEGG" id="vde:111243469"/>
<dbReference type="AlphaFoldDB" id="A0A7M7IZS0"/>
<evidence type="ECO:0000259" key="5">
    <source>
        <dbReference type="Pfam" id="PF15906"/>
    </source>
</evidence>
<dbReference type="InParanoid" id="A0A7M7IZS0"/>
<dbReference type="FunCoup" id="A0A7M7IZS0">
    <property type="interactions" value="1541"/>
</dbReference>
<accession>A0A7M7IZS0</accession>
<keyword evidence="7" id="KW-1185">Reference proteome</keyword>
<proteinExistence type="inferred from homology"/>
<dbReference type="InterPro" id="IPR013083">
    <property type="entry name" value="Znf_RING/FYVE/PHD"/>
</dbReference>
<protein>
    <recommendedName>
        <fullName evidence="4">Nitric oxide synthase-interacting protein homolog</fullName>
    </recommendedName>
</protein>
<dbReference type="SUPFAM" id="SSF57850">
    <property type="entry name" value="RING/U-box"/>
    <property type="match status" value="2"/>
</dbReference>
<dbReference type="Pfam" id="PF15906">
    <property type="entry name" value="zf-NOSIP"/>
    <property type="match status" value="1"/>
</dbReference>
<dbReference type="RefSeq" id="XP_022644831.1">
    <property type="nucleotide sequence ID" value="XM_022789096.1"/>
</dbReference>
<organism evidence="6 7">
    <name type="scientific">Varroa destructor</name>
    <name type="common">Honeybee mite</name>
    <dbReference type="NCBI Taxonomy" id="109461"/>
    <lineage>
        <taxon>Eukaryota</taxon>
        <taxon>Metazoa</taxon>
        <taxon>Ecdysozoa</taxon>
        <taxon>Arthropoda</taxon>
        <taxon>Chelicerata</taxon>
        <taxon>Arachnida</taxon>
        <taxon>Acari</taxon>
        <taxon>Parasitiformes</taxon>
        <taxon>Mesostigmata</taxon>
        <taxon>Gamasina</taxon>
        <taxon>Dermanyssoidea</taxon>
        <taxon>Varroidae</taxon>
        <taxon>Varroa</taxon>
    </lineage>
</organism>
<evidence type="ECO:0000313" key="6">
    <source>
        <dbReference type="EnsemblMetazoa" id="XP_022644831"/>
    </source>
</evidence>
<dbReference type="PANTHER" id="PTHR13063:SF10">
    <property type="entry name" value="NITRIC OXIDE SYNTHASE-INTERACTING PROTEIN"/>
    <property type="match status" value="1"/>
</dbReference>
<evidence type="ECO:0000256" key="3">
    <source>
        <dbReference type="ARBA" id="ARBA00023242"/>
    </source>
</evidence>
<dbReference type="CDD" id="cd16662">
    <property type="entry name" value="RING-Ubox2_NOSIP"/>
    <property type="match status" value="1"/>
</dbReference>
<dbReference type="CDD" id="cd16661">
    <property type="entry name" value="RING-Ubox1_NOSIP"/>
    <property type="match status" value="1"/>
</dbReference>
<feature type="domain" description="Nitric oxide synthase-interacting protein zinc-finger" evidence="5">
    <location>
        <begin position="4"/>
        <end position="78"/>
    </location>
</feature>
<dbReference type="GO" id="GO:0005634">
    <property type="term" value="C:nucleus"/>
    <property type="evidence" value="ECO:0007669"/>
    <property type="project" value="UniProtKB-SubCell"/>
</dbReference>
<dbReference type="Proteomes" id="UP000594260">
    <property type="component" value="Unplaced"/>
</dbReference>
<reference evidence="6" key="1">
    <citation type="submission" date="2021-01" db="UniProtKB">
        <authorList>
            <consortium name="EnsemblMetazoa"/>
        </authorList>
    </citation>
    <scope>IDENTIFICATION</scope>
</reference>
<dbReference type="EnsemblMetazoa" id="XM_022789096">
    <property type="protein sequence ID" value="XP_022644831"/>
    <property type="gene ID" value="LOC111243469"/>
</dbReference>
<dbReference type="PIRSF" id="PIRSF023577">
    <property type="entry name" value="ENOS_interacting"/>
    <property type="match status" value="1"/>
</dbReference>
<dbReference type="GO" id="GO:0061630">
    <property type="term" value="F:ubiquitin protein ligase activity"/>
    <property type="evidence" value="ECO:0007669"/>
    <property type="project" value="InterPro"/>
</dbReference>
<comment type="similarity">
    <text evidence="2 4">Belongs to the NOSIP family.</text>
</comment>
<sequence length="268" mass="29917">MTRHAKNCTAGSVYTYHEKMKDMKMGGYGTQKERLGKDAQREFDCCCLTLHPCRDPVITPEGYLYDREAILEYIVKQKLAIAKKQKAFEKQQKDKRDDELKPPEAKKLKHLTSIKNNEDKPALPSFWIPSLTPQASTSSTAPLKAPDTEVLCPMSGKPIKAKKLYPVRWTLLPDDGQGKSLIAKKARYMCAVSHDVLSNSVPCAYLRTSGNVVTVECLEKVIKKDGIDPINGMKLEQKDIIIMQRGGTGFSSTNDQLTASVQKPVLQS</sequence>
<dbReference type="PANTHER" id="PTHR13063">
    <property type="entry name" value="ENOS INTERACTING PROTEIN"/>
    <property type="match status" value="1"/>
</dbReference>
<dbReference type="InterPro" id="IPR031790">
    <property type="entry name" value="Znf-NOSIP"/>
</dbReference>
<dbReference type="InterPro" id="IPR016818">
    <property type="entry name" value="NOSIP"/>
</dbReference>
<dbReference type="OrthoDB" id="116827at2759"/>
<dbReference type="GeneID" id="111243469"/>
<evidence type="ECO:0000256" key="1">
    <source>
        <dbReference type="ARBA" id="ARBA00004123"/>
    </source>
</evidence>
<evidence type="ECO:0000256" key="2">
    <source>
        <dbReference type="ARBA" id="ARBA00008126"/>
    </source>
</evidence>
<evidence type="ECO:0000256" key="4">
    <source>
        <dbReference type="PIRNR" id="PIRNR023577"/>
    </source>
</evidence>
<comment type="subcellular location">
    <subcellularLocation>
        <location evidence="1 4">Nucleus</location>
    </subcellularLocation>
</comment>
<dbReference type="Gene3D" id="3.30.40.10">
    <property type="entry name" value="Zinc/RING finger domain, C3HC4 (zinc finger)"/>
    <property type="match status" value="2"/>
</dbReference>
<evidence type="ECO:0000313" key="7">
    <source>
        <dbReference type="Proteomes" id="UP000594260"/>
    </source>
</evidence>
<dbReference type="OMA" id="PCVTKFM"/>
<name>A0A7M7IZS0_VARDE</name>